<evidence type="ECO:0000313" key="2">
    <source>
        <dbReference type="EMBL" id="MCZ8536403.1"/>
    </source>
</evidence>
<reference evidence="2" key="1">
    <citation type="submission" date="2022-05" db="EMBL/GenBank/DDBJ databases">
        <authorList>
            <person name="Colautti A."/>
            <person name="Iacumin L."/>
        </authorList>
    </citation>
    <scope>NUCLEOTIDE SEQUENCE</scope>
    <source>
        <strain evidence="2">SK 55</strain>
    </source>
</reference>
<feature type="transmembrane region" description="Helical" evidence="1">
    <location>
        <begin position="85"/>
        <end position="104"/>
    </location>
</feature>
<keyword evidence="1" id="KW-0472">Membrane</keyword>
<dbReference type="Pfam" id="PF11877">
    <property type="entry name" value="DUF3397"/>
    <property type="match status" value="1"/>
</dbReference>
<name>A0A9X3RDH4_9BACL</name>
<organism evidence="2 3">
    <name type="scientific">Paenisporosarcina quisquiliarum</name>
    <dbReference type="NCBI Taxonomy" id="365346"/>
    <lineage>
        <taxon>Bacteria</taxon>
        <taxon>Bacillati</taxon>
        <taxon>Bacillota</taxon>
        <taxon>Bacilli</taxon>
        <taxon>Bacillales</taxon>
        <taxon>Caryophanaceae</taxon>
        <taxon>Paenisporosarcina</taxon>
    </lineage>
</organism>
<comment type="caution">
    <text evidence="2">The sequence shown here is derived from an EMBL/GenBank/DDBJ whole genome shotgun (WGS) entry which is preliminary data.</text>
</comment>
<dbReference type="Proteomes" id="UP001152173">
    <property type="component" value="Unassembled WGS sequence"/>
</dbReference>
<keyword evidence="3" id="KW-1185">Reference proteome</keyword>
<gene>
    <name evidence="2" type="ORF">M9R32_04320</name>
</gene>
<feature type="transmembrane region" description="Helical" evidence="1">
    <location>
        <begin position="20"/>
        <end position="39"/>
    </location>
</feature>
<keyword evidence="1" id="KW-0812">Transmembrane</keyword>
<evidence type="ECO:0000313" key="3">
    <source>
        <dbReference type="Proteomes" id="UP001152173"/>
    </source>
</evidence>
<feature type="transmembrane region" description="Helical" evidence="1">
    <location>
        <begin position="45"/>
        <end position="65"/>
    </location>
</feature>
<dbReference type="EMBL" id="JAMKBJ010000003">
    <property type="protein sequence ID" value="MCZ8536403.1"/>
    <property type="molecule type" value="Genomic_DNA"/>
</dbReference>
<keyword evidence="1" id="KW-1133">Transmembrane helix</keyword>
<evidence type="ECO:0000256" key="1">
    <source>
        <dbReference type="SAM" id="Phobius"/>
    </source>
</evidence>
<protein>
    <submittedName>
        <fullName evidence="2">DUF3397 domain-containing protein</fullName>
    </submittedName>
</protein>
<proteinExistence type="predicted"/>
<sequence length="111" mass="12805">MFIVVYIISLKLTKKTSRAFGHAADITTFLLFMAVPVAIKSLFQIQVMGVVLSFAIITSVLLTILEWKSKKEIELIPLLRKIWRFLFLVLSFAYFIVWCVGLVLKVMEFMN</sequence>
<dbReference type="AlphaFoldDB" id="A0A9X3RDH4"/>
<dbReference type="InterPro" id="IPR024515">
    <property type="entry name" value="DUF3397"/>
</dbReference>
<accession>A0A9X3RDH4</accession>